<name>A0A5M4B4C0_9BACT</name>
<dbReference type="AlphaFoldDB" id="A0A5M4B4C0"/>
<evidence type="ECO:0000313" key="2">
    <source>
        <dbReference type="Proteomes" id="UP000391834"/>
    </source>
</evidence>
<proteinExistence type="predicted"/>
<protein>
    <recommendedName>
        <fullName evidence="3">Polyketide cyclase</fullName>
    </recommendedName>
</protein>
<sequence>MEFQGIQVSRTYQQLNLAAPEAVFPLLCPVREKDWLDGWDYTMIHSVSGLIEEGCIFSTPHHGQQDTIWYVTVYDKINFKIEFVRVTPEEEVVRINIRLNGREDGTTTSRISYEYTALNEQKNKWLKTKFEDRFRESMIWWEKAINHYLRTGEMLKK</sequence>
<reference evidence="1 2" key="1">
    <citation type="submission" date="2019-10" db="EMBL/GenBank/DDBJ databases">
        <title>Prolixibacter strains distinguished by the presence of nitrate reductase genes were adept at nitrate-dependent anaerobic corrosion of metallic iron and carbon steel.</title>
        <authorList>
            <person name="Iino T."/>
            <person name="Shono N."/>
            <person name="Ito K."/>
            <person name="Nakamura R."/>
            <person name="Sueoka K."/>
            <person name="Harayama S."/>
            <person name="Ohkuma M."/>
        </authorList>
    </citation>
    <scope>NUCLEOTIDE SEQUENCE [LARGE SCALE GENOMIC DNA]</scope>
    <source>
        <strain evidence="1 2">JCM 13498</strain>
    </source>
</reference>
<evidence type="ECO:0000313" key="1">
    <source>
        <dbReference type="EMBL" id="GET34698.1"/>
    </source>
</evidence>
<dbReference type="Proteomes" id="UP000391834">
    <property type="component" value="Unassembled WGS sequence"/>
</dbReference>
<dbReference type="RefSeq" id="WP_025865786.1">
    <property type="nucleotide sequence ID" value="NZ_BLAX01000001.1"/>
</dbReference>
<evidence type="ECO:0008006" key="3">
    <source>
        <dbReference type="Google" id="ProtNLM"/>
    </source>
</evidence>
<keyword evidence="2" id="KW-1185">Reference proteome</keyword>
<organism evidence="1 2">
    <name type="scientific">Prolixibacter bellariivorans</name>
    <dbReference type="NCBI Taxonomy" id="314319"/>
    <lineage>
        <taxon>Bacteria</taxon>
        <taxon>Pseudomonadati</taxon>
        <taxon>Bacteroidota</taxon>
        <taxon>Bacteroidia</taxon>
        <taxon>Marinilabiliales</taxon>
        <taxon>Prolixibacteraceae</taxon>
        <taxon>Prolixibacter</taxon>
    </lineage>
</organism>
<dbReference type="EMBL" id="BLAX01000001">
    <property type="protein sequence ID" value="GET34698.1"/>
    <property type="molecule type" value="Genomic_DNA"/>
</dbReference>
<dbReference type="OrthoDB" id="5458416at2"/>
<accession>A0A5M4B4C0</accession>
<comment type="caution">
    <text evidence="1">The sequence shown here is derived from an EMBL/GenBank/DDBJ whole genome shotgun (WGS) entry which is preliminary data.</text>
</comment>
<gene>
    <name evidence="1" type="ORF">PbJCM13498_35610</name>
</gene>